<evidence type="ECO:0000256" key="3">
    <source>
        <dbReference type="ARBA" id="ARBA00022741"/>
    </source>
</evidence>
<keyword evidence="6" id="KW-0675">Receptor</keyword>
<keyword evidence="2" id="KW-0808">Transferase</keyword>
<keyword evidence="4" id="KW-0418">Kinase</keyword>
<evidence type="ECO:0000313" key="6">
    <source>
        <dbReference type="EMBL" id="CAB4018964.1"/>
    </source>
</evidence>
<dbReference type="SMART" id="SM00811">
    <property type="entry name" value="Alpha_kinase"/>
    <property type="match status" value="1"/>
</dbReference>
<dbReference type="PROSITE" id="PS51158">
    <property type="entry name" value="ALPHA_KINASE"/>
    <property type="match status" value="1"/>
</dbReference>
<comment type="caution">
    <text evidence="6">The sequence shown here is derived from an EMBL/GenBank/DDBJ whole genome shotgun (WGS) entry which is preliminary data.</text>
</comment>
<accession>A0A6S7IIU5</accession>
<reference evidence="6" key="1">
    <citation type="submission" date="2020-04" db="EMBL/GenBank/DDBJ databases">
        <authorList>
            <person name="Alioto T."/>
            <person name="Alioto T."/>
            <person name="Gomez Garrido J."/>
        </authorList>
    </citation>
    <scope>NUCLEOTIDE SEQUENCE</scope>
    <source>
        <strain evidence="6">A484AB</strain>
    </source>
</reference>
<gene>
    <name evidence="6" type="ORF">PACLA_8A087433</name>
</gene>
<evidence type="ECO:0000256" key="5">
    <source>
        <dbReference type="ARBA" id="ARBA00022840"/>
    </source>
</evidence>
<name>A0A6S7IIU5_PARCT</name>
<dbReference type="InterPro" id="IPR051852">
    <property type="entry name" value="Alpha-type_PK"/>
</dbReference>
<dbReference type="PANTHER" id="PTHR45992">
    <property type="entry name" value="EUKARYOTIC ELONGATION FACTOR 2 KINASE-RELATED"/>
    <property type="match status" value="1"/>
</dbReference>
<evidence type="ECO:0000313" key="7">
    <source>
        <dbReference type="Proteomes" id="UP001152795"/>
    </source>
</evidence>
<dbReference type="GO" id="GO:0004674">
    <property type="term" value="F:protein serine/threonine kinase activity"/>
    <property type="evidence" value="ECO:0007669"/>
    <property type="project" value="UniProtKB-KW"/>
</dbReference>
<keyword evidence="7" id="KW-1185">Reference proteome</keyword>
<dbReference type="GO" id="GO:0005524">
    <property type="term" value="F:ATP binding"/>
    <property type="evidence" value="ECO:0007669"/>
    <property type="project" value="UniProtKB-KW"/>
</dbReference>
<evidence type="ECO:0000256" key="4">
    <source>
        <dbReference type="ARBA" id="ARBA00022777"/>
    </source>
</evidence>
<organism evidence="6 7">
    <name type="scientific">Paramuricea clavata</name>
    <name type="common">Red gorgonian</name>
    <name type="synonym">Violescent sea-whip</name>
    <dbReference type="NCBI Taxonomy" id="317549"/>
    <lineage>
        <taxon>Eukaryota</taxon>
        <taxon>Metazoa</taxon>
        <taxon>Cnidaria</taxon>
        <taxon>Anthozoa</taxon>
        <taxon>Octocorallia</taxon>
        <taxon>Malacalcyonacea</taxon>
        <taxon>Plexauridae</taxon>
        <taxon>Paramuricea</taxon>
    </lineage>
</organism>
<evidence type="ECO:0000256" key="1">
    <source>
        <dbReference type="ARBA" id="ARBA00022527"/>
    </source>
</evidence>
<sequence length="301" mass="34309">MAKKRCKTTKEDRPNSVEELVVQRLSSTVSGKVQKYTRVRAREFVAFAYDEVNVTNIKKACEEHYGSSIGDDMEIDVLAGEQGPSCQSMKHIKDLRLIYVRFIKRETLPLDNSEASTSVTNYKVKQSVEFVIDKKSFRVAFKASCSTHLDAFNGKSWVVKKFLPKTLEAVQDLGQTPEEHARRVVQMHCVARYFAQQFAERIAKEAATVRFGESFVFKKVYTDSGEVVTIEELINGIFTKYINNTGFLCVPEDNVIGQKAETFVHYSFELSKEKLMVVDIQGSDLICMIQRLLQIKQLVLM</sequence>
<protein>
    <submittedName>
        <fullName evidence="6">Transient receptor potential cation channel subfamily M member 6</fullName>
    </submittedName>
</protein>
<dbReference type="Proteomes" id="UP001152795">
    <property type="component" value="Unassembled WGS sequence"/>
</dbReference>
<dbReference type="SUPFAM" id="SSF56112">
    <property type="entry name" value="Protein kinase-like (PK-like)"/>
    <property type="match status" value="1"/>
</dbReference>
<dbReference type="InterPro" id="IPR011009">
    <property type="entry name" value="Kinase-like_dom_sf"/>
</dbReference>
<dbReference type="Pfam" id="PF02816">
    <property type="entry name" value="Alpha_kinase"/>
    <property type="match status" value="1"/>
</dbReference>
<keyword evidence="5" id="KW-0067">ATP-binding</keyword>
<evidence type="ECO:0000256" key="2">
    <source>
        <dbReference type="ARBA" id="ARBA00022679"/>
    </source>
</evidence>
<dbReference type="AlphaFoldDB" id="A0A6S7IIU5"/>
<dbReference type="EMBL" id="CACRXK020010238">
    <property type="protein sequence ID" value="CAB4018964.1"/>
    <property type="molecule type" value="Genomic_DNA"/>
</dbReference>
<keyword evidence="3" id="KW-0547">Nucleotide-binding</keyword>
<dbReference type="Gene3D" id="3.20.200.10">
    <property type="entry name" value="MHCK/EF2 kinase"/>
    <property type="match status" value="1"/>
</dbReference>
<dbReference type="CDD" id="cd04515">
    <property type="entry name" value="Alpha_kinase"/>
    <property type="match status" value="1"/>
</dbReference>
<dbReference type="InterPro" id="IPR004166">
    <property type="entry name" value="a-kinase_dom"/>
</dbReference>
<keyword evidence="1" id="KW-0723">Serine/threonine-protein kinase</keyword>
<proteinExistence type="predicted"/>